<organism evidence="3 4">
    <name type="scientific">Haloplanus rallus</name>
    <dbReference type="NCBI Taxonomy" id="1816183"/>
    <lineage>
        <taxon>Archaea</taxon>
        <taxon>Methanobacteriati</taxon>
        <taxon>Methanobacteriota</taxon>
        <taxon>Stenosarchaea group</taxon>
        <taxon>Halobacteria</taxon>
        <taxon>Halobacteriales</taxon>
        <taxon>Haloferacaceae</taxon>
        <taxon>Haloplanus</taxon>
    </lineage>
</organism>
<reference evidence="3 4" key="1">
    <citation type="submission" date="2018-12" db="EMBL/GenBank/DDBJ databases">
        <title>Complete genome sequence of Haloplanus rallus MBLA0036.</title>
        <authorList>
            <person name="Nam Y.-d."/>
            <person name="Kang J."/>
            <person name="Chung W.-H."/>
            <person name="Park Y.S."/>
        </authorList>
    </citation>
    <scope>NUCLEOTIDE SEQUENCE [LARGE SCALE GENOMIC DNA]</scope>
    <source>
        <strain evidence="3 4">MBLA0036</strain>
    </source>
</reference>
<evidence type="ECO:0000256" key="1">
    <source>
        <dbReference type="SAM" id="MobiDB-lite"/>
    </source>
</evidence>
<keyword evidence="3" id="KW-0808">Transferase</keyword>
<keyword evidence="4" id="KW-1185">Reference proteome</keyword>
<dbReference type="AlphaFoldDB" id="A0A6B9F733"/>
<dbReference type="InterPro" id="IPR000182">
    <property type="entry name" value="GNAT_dom"/>
</dbReference>
<dbReference type="SUPFAM" id="SSF55729">
    <property type="entry name" value="Acyl-CoA N-acyltransferases (Nat)"/>
    <property type="match status" value="1"/>
</dbReference>
<dbReference type="Pfam" id="PF00583">
    <property type="entry name" value="Acetyltransf_1"/>
    <property type="match status" value="1"/>
</dbReference>
<evidence type="ECO:0000259" key="2">
    <source>
        <dbReference type="Pfam" id="PF00583"/>
    </source>
</evidence>
<dbReference type="InterPro" id="IPR016181">
    <property type="entry name" value="Acyl_CoA_acyltransferase"/>
</dbReference>
<dbReference type="EMBL" id="CP034345">
    <property type="protein sequence ID" value="QGX96266.1"/>
    <property type="molecule type" value="Genomic_DNA"/>
</dbReference>
<dbReference type="GO" id="GO:0016747">
    <property type="term" value="F:acyltransferase activity, transferring groups other than amino-acyl groups"/>
    <property type="evidence" value="ECO:0007669"/>
    <property type="project" value="InterPro"/>
</dbReference>
<dbReference type="OrthoDB" id="213793at2157"/>
<dbReference type="Proteomes" id="UP000428325">
    <property type="component" value="Chromosome"/>
</dbReference>
<accession>A0A6B9F733</accession>
<proteinExistence type="predicted"/>
<dbReference type="CDD" id="cd04301">
    <property type="entry name" value="NAT_SF"/>
    <property type="match status" value="1"/>
</dbReference>
<name>A0A6B9F733_9EURY</name>
<evidence type="ECO:0000313" key="3">
    <source>
        <dbReference type="EMBL" id="QGX96266.1"/>
    </source>
</evidence>
<dbReference type="GeneID" id="43371185"/>
<feature type="region of interest" description="Disordered" evidence="1">
    <location>
        <begin position="175"/>
        <end position="209"/>
    </location>
</feature>
<dbReference type="Gene3D" id="3.40.630.30">
    <property type="match status" value="1"/>
</dbReference>
<gene>
    <name evidence="3" type="ORF">EI982_16515</name>
</gene>
<feature type="compositionally biased region" description="Basic and acidic residues" evidence="1">
    <location>
        <begin position="197"/>
        <end position="209"/>
    </location>
</feature>
<sequence>MEFALLGWPPGAPTLRLDYRRFAYAGKFVRGSTGTAVVRRSDSPPEGDPDDDFDRDVLAAASFSADRTDADCLVVRYVTVRDDRRGEGLGPRLLAFVATRAADRGYDRVRIAVNNPAAYRAAYRAGFAFTGRETGLAELVCERPAATPADRNPERYRAGLDRYRERDLNEGLAARLDDWLGGDPPPTVAPQPGVDADGERVGGGHEPGR</sequence>
<evidence type="ECO:0000313" key="4">
    <source>
        <dbReference type="Proteomes" id="UP000428325"/>
    </source>
</evidence>
<feature type="domain" description="N-acetyltransferase" evidence="2">
    <location>
        <begin position="55"/>
        <end position="127"/>
    </location>
</feature>
<protein>
    <submittedName>
        <fullName evidence="3">N-acetyltransferase</fullName>
    </submittedName>
</protein>
<dbReference type="KEGG" id="hra:EI982_16515"/>
<dbReference type="RefSeq" id="WP_157690730.1">
    <property type="nucleotide sequence ID" value="NZ_CP034345.1"/>
</dbReference>